<reference evidence="3" key="1">
    <citation type="submission" date="2022-11" db="EMBL/GenBank/DDBJ databases">
        <authorList>
            <person name="Kikuchi T."/>
        </authorList>
    </citation>
    <scope>NUCLEOTIDE SEQUENCE</scope>
    <source>
        <strain evidence="3">PS1010</strain>
    </source>
</reference>
<feature type="transmembrane region" description="Helical" evidence="2">
    <location>
        <begin position="41"/>
        <end position="65"/>
    </location>
</feature>
<feature type="transmembrane region" description="Helical" evidence="2">
    <location>
        <begin position="221"/>
        <end position="241"/>
    </location>
</feature>
<dbReference type="OrthoDB" id="72976at2759"/>
<dbReference type="InterPro" id="IPR019396">
    <property type="entry name" value="TM_Fragile-X-F-assoc"/>
</dbReference>
<name>A0A9P1N385_9PELO</name>
<evidence type="ECO:0000313" key="4">
    <source>
        <dbReference type="Proteomes" id="UP001152747"/>
    </source>
</evidence>
<comment type="caution">
    <text evidence="3">The sequence shown here is derived from an EMBL/GenBank/DDBJ whole genome shotgun (WGS) entry which is preliminary data.</text>
</comment>
<dbReference type="PANTHER" id="PTHR13568:SF6">
    <property type="entry name" value="TRANSMEMBRANE PROTEIN 185A"/>
    <property type="match status" value="1"/>
</dbReference>
<feature type="transmembrane region" description="Helical" evidence="2">
    <location>
        <begin position="120"/>
        <end position="142"/>
    </location>
</feature>
<keyword evidence="4" id="KW-1185">Reference proteome</keyword>
<proteinExistence type="predicted"/>
<dbReference type="Pfam" id="PF10269">
    <property type="entry name" value="Tmemb_185A"/>
    <property type="match status" value="1"/>
</dbReference>
<feature type="transmembrane region" description="Helical" evidence="2">
    <location>
        <begin position="18"/>
        <end position="35"/>
    </location>
</feature>
<keyword evidence="2" id="KW-0812">Transmembrane</keyword>
<accession>A0A9P1N385</accession>
<feature type="transmembrane region" description="Helical" evidence="2">
    <location>
        <begin position="261"/>
        <end position="282"/>
    </location>
</feature>
<protein>
    <submittedName>
        <fullName evidence="3">Uncharacterized protein</fullName>
    </submittedName>
</protein>
<feature type="transmembrane region" description="Helical" evidence="2">
    <location>
        <begin position="86"/>
        <end position="108"/>
    </location>
</feature>
<sequence length="406" mass="46136">MVEISLGVLFRGFNASKFILYTCLLTFVALVSLKLDNIVTFNYAFVFAPLWACNLLVFLAALIGICSFCTKPPATTEISMRVDFHAMIITTTEHIFLFVFLVMTFVKLEFSNLFDPNYPLPWTIVFCPLFGLSILSIVIAIWSLRHEKPFEFEFFYAINIVELVFIAFKLDKQVDWSWAVVFIPLWAVLSISAVGVLYALVLSIVLARSRHFIPSHRRQHVYSAVFHTFLVLPALVCLVLLTGKLDSMQWNDKESADDLHFTTVFGPLMISLFFMTLMSLGIGGPPSGASMTNIWWFGLRQPLCPFLLEKCPSLRTYANVSYRLGSRRETNENTVEERQAVINNTPEDQQDEPDSSTNSSRRKDRSSTQNDPEIAAASSSTIVRQAMEKYRTDFAFHYGSELNQPD</sequence>
<feature type="region of interest" description="Disordered" evidence="1">
    <location>
        <begin position="341"/>
        <end position="381"/>
    </location>
</feature>
<dbReference type="EMBL" id="CANHGI010000004">
    <property type="protein sequence ID" value="CAI5449423.1"/>
    <property type="molecule type" value="Genomic_DNA"/>
</dbReference>
<feature type="compositionally biased region" description="Polar residues" evidence="1">
    <location>
        <begin position="367"/>
        <end position="381"/>
    </location>
</feature>
<feature type="transmembrane region" description="Helical" evidence="2">
    <location>
        <begin position="154"/>
        <end position="170"/>
    </location>
</feature>
<organism evidence="3 4">
    <name type="scientific">Caenorhabditis angaria</name>
    <dbReference type="NCBI Taxonomy" id="860376"/>
    <lineage>
        <taxon>Eukaryota</taxon>
        <taxon>Metazoa</taxon>
        <taxon>Ecdysozoa</taxon>
        <taxon>Nematoda</taxon>
        <taxon>Chromadorea</taxon>
        <taxon>Rhabditida</taxon>
        <taxon>Rhabditina</taxon>
        <taxon>Rhabditomorpha</taxon>
        <taxon>Rhabditoidea</taxon>
        <taxon>Rhabditidae</taxon>
        <taxon>Peloderinae</taxon>
        <taxon>Caenorhabditis</taxon>
    </lineage>
</organism>
<keyword evidence="2" id="KW-1133">Transmembrane helix</keyword>
<evidence type="ECO:0000256" key="2">
    <source>
        <dbReference type="SAM" id="Phobius"/>
    </source>
</evidence>
<dbReference type="PANTHER" id="PTHR13568">
    <property type="entry name" value="FAM11A, B PROTEIN"/>
    <property type="match status" value="1"/>
</dbReference>
<evidence type="ECO:0000256" key="1">
    <source>
        <dbReference type="SAM" id="MobiDB-lite"/>
    </source>
</evidence>
<dbReference type="Proteomes" id="UP001152747">
    <property type="component" value="Unassembled WGS sequence"/>
</dbReference>
<evidence type="ECO:0000313" key="3">
    <source>
        <dbReference type="EMBL" id="CAI5449423.1"/>
    </source>
</evidence>
<feature type="transmembrane region" description="Helical" evidence="2">
    <location>
        <begin position="176"/>
        <end position="201"/>
    </location>
</feature>
<gene>
    <name evidence="3" type="ORF">CAMP_LOCUS12060</name>
</gene>
<keyword evidence="2" id="KW-0472">Membrane</keyword>
<dbReference type="AlphaFoldDB" id="A0A9P1N385"/>